<dbReference type="PANTHER" id="PTHR43133:SF46">
    <property type="entry name" value="RNA POLYMERASE SIGMA-70 FACTOR ECF SUBFAMILY"/>
    <property type="match status" value="1"/>
</dbReference>
<dbReference type="RefSeq" id="WP_157300404.1">
    <property type="nucleotide sequence ID" value="NZ_BAAAZB010000006.1"/>
</dbReference>
<dbReference type="Pfam" id="PF04542">
    <property type="entry name" value="Sigma70_r2"/>
    <property type="match status" value="1"/>
</dbReference>
<keyword evidence="2" id="KW-0805">Transcription regulation</keyword>
<dbReference type="Proteomes" id="UP000468388">
    <property type="component" value="Unassembled WGS sequence"/>
</dbReference>
<dbReference type="AlphaFoldDB" id="A0A6N8J9Z4"/>
<proteinExistence type="inferred from homology"/>
<protein>
    <submittedName>
        <fullName evidence="7">Sigma-70 family RNA polymerase sigma factor</fullName>
    </submittedName>
</protein>
<evidence type="ECO:0000256" key="4">
    <source>
        <dbReference type="ARBA" id="ARBA00023163"/>
    </source>
</evidence>
<dbReference type="Gene3D" id="1.10.10.10">
    <property type="entry name" value="Winged helix-like DNA-binding domain superfamily/Winged helix DNA-binding domain"/>
    <property type="match status" value="1"/>
</dbReference>
<dbReference type="InterPro" id="IPR014284">
    <property type="entry name" value="RNA_pol_sigma-70_dom"/>
</dbReference>
<dbReference type="InterPro" id="IPR007627">
    <property type="entry name" value="RNA_pol_sigma70_r2"/>
</dbReference>
<feature type="domain" description="RNA polymerase sigma-70 region 2" evidence="5">
    <location>
        <begin position="26"/>
        <end position="92"/>
    </location>
</feature>
<dbReference type="InterPro" id="IPR036388">
    <property type="entry name" value="WH-like_DNA-bd_sf"/>
</dbReference>
<accession>A0A6N8J9Z4</accession>
<dbReference type="NCBIfam" id="TIGR02937">
    <property type="entry name" value="sigma70-ECF"/>
    <property type="match status" value="1"/>
</dbReference>
<keyword evidence="4" id="KW-0804">Transcription</keyword>
<dbReference type="GO" id="GO:0016987">
    <property type="term" value="F:sigma factor activity"/>
    <property type="evidence" value="ECO:0007669"/>
    <property type="project" value="UniProtKB-KW"/>
</dbReference>
<comment type="similarity">
    <text evidence="1">Belongs to the sigma-70 factor family. ECF subfamily.</text>
</comment>
<evidence type="ECO:0000259" key="5">
    <source>
        <dbReference type="Pfam" id="PF04542"/>
    </source>
</evidence>
<evidence type="ECO:0000256" key="2">
    <source>
        <dbReference type="ARBA" id="ARBA00023015"/>
    </source>
</evidence>
<dbReference type="GO" id="GO:0006352">
    <property type="term" value="P:DNA-templated transcription initiation"/>
    <property type="evidence" value="ECO:0007669"/>
    <property type="project" value="InterPro"/>
</dbReference>
<evidence type="ECO:0000313" key="7">
    <source>
        <dbReference type="EMBL" id="MVT41784.1"/>
    </source>
</evidence>
<keyword evidence="8" id="KW-1185">Reference proteome</keyword>
<sequence>MKDRLHNEELMLLRLREGDEVALRELVDLYRPQMLMEAYYILRNMHEAEDLVQDVFIRFWSLRDKVELKPSFSAYLSRAVRYECIIKIKKEKVRERRQHQYSYFMESSVNIKPFENAELASKLNDAMQEIPPAARKSFMMAYMEDKSQKAIAAEQNISLQVVKNNISKALKILRQKLHTVK</sequence>
<comment type="caution">
    <text evidence="7">The sequence shown here is derived from an EMBL/GenBank/DDBJ whole genome shotgun (WGS) entry which is preliminary data.</text>
</comment>
<dbReference type="InterPro" id="IPR013325">
    <property type="entry name" value="RNA_pol_sigma_r2"/>
</dbReference>
<keyword evidence="3" id="KW-0731">Sigma factor</keyword>
<dbReference type="InterPro" id="IPR039425">
    <property type="entry name" value="RNA_pol_sigma-70-like"/>
</dbReference>
<dbReference type="InterPro" id="IPR013249">
    <property type="entry name" value="RNA_pol_sigma70_r4_t2"/>
</dbReference>
<dbReference type="EMBL" id="WRXO01000003">
    <property type="protein sequence ID" value="MVT41784.1"/>
    <property type="molecule type" value="Genomic_DNA"/>
</dbReference>
<dbReference type="Pfam" id="PF08281">
    <property type="entry name" value="Sigma70_r4_2"/>
    <property type="match status" value="1"/>
</dbReference>
<evidence type="ECO:0000256" key="1">
    <source>
        <dbReference type="ARBA" id="ARBA00010641"/>
    </source>
</evidence>
<evidence type="ECO:0000259" key="6">
    <source>
        <dbReference type="Pfam" id="PF08281"/>
    </source>
</evidence>
<evidence type="ECO:0000313" key="8">
    <source>
        <dbReference type="Proteomes" id="UP000468388"/>
    </source>
</evidence>
<gene>
    <name evidence="7" type="ORF">GO495_14435</name>
</gene>
<reference evidence="7 8" key="1">
    <citation type="submission" date="2019-12" db="EMBL/GenBank/DDBJ databases">
        <title>The draft genomic sequence of strain Chitinophaga oryziterrae JCM 16595.</title>
        <authorList>
            <person name="Zhang X."/>
        </authorList>
    </citation>
    <scope>NUCLEOTIDE SEQUENCE [LARGE SCALE GENOMIC DNA]</scope>
    <source>
        <strain evidence="7 8">JCM 16595</strain>
    </source>
</reference>
<dbReference type="GO" id="GO:0003677">
    <property type="term" value="F:DNA binding"/>
    <property type="evidence" value="ECO:0007669"/>
    <property type="project" value="InterPro"/>
</dbReference>
<dbReference type="InterPro" id="IPR013324">
    <property type="entry name" value="RNA_pol_sigma_r3/r4-like"/>
</dbReference>
<dbReference type="SUPFAM" id="SSF88946">
    <property type="entry name" value="Sigma2 domain of RNA polymerase sigma factors"/>
    <property type="match status" value="1"/>
</dbReference>
<dbReference type="PANTHER" id="PTHR43133">
    <property type="entry name" value="RNA POLYMERASE ECF-TYPE SIGMA FACTO"/>
    <property type="match status" value="1"/>
</dbReference>
<dbReference type="OrthoDB" id="660593at2"/>
<dbReference type="Gene3D" id="1.10.1740.10">
    <property type="match status" value="1"/>
</dbReference>
<feature type="domain" description="RNA polymerase sigma factor 70 region 4 type 2" evidence="6">
    <location>
        <begin position="123"/>
        <end position="172"/>
    </location>
</feature>
<name>A0A6N8J9Z4_9BACT</name>
<evidence type="ECO:0000256" key="3">
    <source>
        <dbReference type="ARBA" id="ARBA00023082"/>
    </source>
</evidence>
<dbReference type="SUPFAM" id="SSF88659">
    <property type="entry name" value="Sigma3 and sigma4 domains of RNA polymerase sigma factors"/>
    <property type="match status" value="1"/>
</dbReference>
<organism evidence="7 8">
    <name type="scientific">Chitinophaga oryziterrae</name>
    <dbReference type="NCBI Taxonomy" id="1031224"/>
    <lineage>
        <taxon>Bacteria</taxon>
        <taxon>Pseudomonadati</taxon>
        <taxon>Bacteroidota</taxon>
        <taxon>Chitinophagia</taxon>
        <taxon>Chitinophagales</taxon>
        <taxon>Chitinophagaceae</taxon>
        <taxon>Chitinophaga</taxon>
    </lineage>
</organism>